<keyword evidence="10 11" id="KW-0449">Lipoprotein</keyword>
<comment type="subcellular location">
    <subcellularLocation>
        <location evidence="11">Cell outer membrane</location>
        <topology evidence="11">Lipid-anchor</topology>
    </subcellularLocation>
    <subcellularLocation>
        <location evidence="11">Bacterial flagellum basal body</location>
    </subcellularLocation>
    <subcellularLocation>
        <location evidence="2">Membrane</location>
        <topology evidence="2">Lipid-anchor</topology>
    </subcellularLocation>
</comment>
<dbReference type="STRING" id="1195763.ABT56_10170"/>
<evidence type="ECO:0000256" key="7">
    <source>
        <dbReference type="ARBA" id="ARBA00023139"/>
    </source>
</evidence>
<dbReference type="NCBIfam" id="NF001302">
    <property type="entry name" value="PRK00249.1-2"/>
    <property type="match status" value="1"/>
</dbReference>
<dbReference type="RefSeq" id="WP_047878910.1">
    <property type="nucleotide sequence ID" value="NZ_LDOT01000012.1"/>
</dbReference>
<dbReference type="HAMAP" id="MF_00415">
    <property type="entry name" value="FlgH"/>
    <property type="match status" value="1"/>
</dbReference>
<keyword evidence="13" id="KW-1185">Reference proteome</keyword>
<dbReference type="OrthoDB" id="9789463at2"/>
<sequence>MKKYLFLMVVLGLGGCAQSPETQESDVAQATTTVDAVEGTNEKKSKGLVDLLRKREDPEAGDPAWSSIRPQEKPAHYATSTGSLFSMSHAQDLYDDTKPRGLGDIVTIMLEEQTQAKKSASSDLDKSTDLSMDPLMLGGQKLNIGSHDISYGVSNANKVEGSSSADQSNSIKGSVTVEVVDVLPNGNLVVRGEKWLLLNTGEEYIRLSGTIRPDDISQENTVLSTRVANARIQYSGTGDRQDVQDQGWLSKFFNVTI</sequence>
<name>A0A0J1H2M2_9GAMM</name>
<evidence type="ECO:0000256" key="9">
    <source>
        <dbReference type="ARBA" id="ARBA00023237"/>
    </source>
</evidence>
<evidence type="ECO:0000313" key="13">
    <source>
        <dbReference type="Proteomes" id="UP000036097"/>
    </source>
</evidence>
<evidence type="ECO:0000256" key="8">
    <source>
        <dbReference type="ARBA" id="ARBA00023143"/>
    </source>
</evidence>
<comment type="subunit">
    <text evidence="4 11">The basal body constitutes a major portion of the flagellar organelle and consists of four rings (L,P,S, and M) mounted on a central rod.</text>
</comment>
<keyword evidence="8 11" id="KW-0975">Bacterial flagellum</keyword>
<comment type="caution">
    <text evidence="12">The sequence shown here is derived from an EMBL/GenBank/DDBJ whole genome shotgun (WGS) entry which is preliminary data.</text>
</comment>
<reference evidence="12 13" key="1">
    <citation type="submission" date="2015-05" db="EMBL/GenBank/DDBJ databases">
        <title>Photobacterium galathea sp. nov.</title>
        <authorList>
            <person name="Machado H."/>
            <person name="Gram L."/>
        </authorList>
    </citation>
    <scope>NUCLEOTIDE SEQUENCE [LARGE SCALE GENOMIC DNA]</scope>
    <source>
        <strain evidence="12 13">CGMCC 1.12159</strain>
    </source>
</reference>
<dbReference type="GO" id="GO:0071973">
    <property type="term" value="P:bacterial-type flagellum-dependent cell motility"/>
    <property type="evidence" value="ECO:0007669"/>
    <property type="project" value="InterPro"/>
</dbReference>
<gene>
    <name evidence="11" type="primary">flgH</name>
    <name evidence="12" type="ORF">ABT56_10170</name>
</gene>
<dbReference type="PATRIC" id="fig|1195763.3.peg.2133"/>
<dbReference type="GO" id="GO:0003774">
    <property type="term" value="F:cytoskeletal motor activity"/>
    <property type="evidence" value="ECO:0007669"/>
    <property type="project" value="InterPro"/>
</dbReference>
<evidence type="ECO:0000256" key="11">
    <source>
        <dbReference type="HAMAP-Rule" id="MF_00415"/>
    </source>
</evidence>
<evidence type="ECO:0000256" key="5">
    <source>
        <dbReference type="ARBA" id="ARBA00022729"/>
    </source>
</evidence>
<accession>A0A0J1H2M2</accession>
<keyword evidence="5 11" id="KW-0732">Signal</keyword>
<evidence type="ECO:0000256" key="3">
    <source>
        <dbReference type="ARBA" id="ARBA00006929"/>
    </source>
</evidence>
<keyword evidence="6 11" id="KW-0472">Membrane</keyword>
<evidence type="ECO:0000313" key="12">
    <source>
        <dbReference type="EMBL" id="KLV06043.1"/>
    </source>
</evidence>
<dbReference type="EMBL" id="LDOT01000012">
    <property type="protein sequence ID" value="KLV06043.1"/>
    <property type="molecule type" value="Genomic_DNA"/>
</dbReference>
<organism evidence="12 13">
    <name type="scientific">Photobacterium aquae</name>
    <dbReference type="NCBI Taxonomy" id="1195763"/>
    <lineage>
        <taxon>Bacteria</taxon>
        <taxon>Pseudomonadati</taxon>
        <taxon>Pseudomonadota</taxon>
        <taxon>Gammaproteobacteria</taxon>
        <taxon>Vibrionales</taxon>
        <taxon>Vibrionaceae</taxon>
        <taxon>Photobacterium</taxon>
    </lineage>
</organism>
<dbReference type="PROSITE" id="PS51257">
    <property type="entry name" value="PROKAR_LIPOPROTEIN"/>
    <property type="match status" value="1"/>
</dbReference>
<keyword evidence="12" id="KW-0282">Flagellum</keyword>
<dbReference type="PANTHER" id="PTHR34933:SF1">
    <property type="entry name" value="FLAGELLAR L-RING PROTEIN"/>
    <property type="match status" value="1"/>
</dbReference>
<keyword evidence="7" id="KW-0564">Palmitate</keyword>
<proteinExistence type="inferred from homology"/>
<evidence type="ECO:0000256" key="4">
    <source>
        <dbReference type="ARBA" id="ARBA00011439"/>
    </source>
</evidence>
<keyword evidence="12" id="KW-0969">Cilium</keyword>
<evidence type="ECO:0000256" key="2">
    <source>
        <dbReference type="ARBA" id="ARBA00004635"/>
    </source>
</evidence>
<dbReference type="PANTHER" id="PTHR34933">
    <property type="entry name" value="FLAGELLAR L-RING PROTEIN"/>
    <property type="match status" value="1"/>
</dbReference>
<comment type="function">
    <text evidence="1 11">Assembles around the rod to form the L-ring and probably protects the motor/basal body from shearing forces during rotation.</text>
</comment>
<evidence type="ECO:0000256" key="6">
    <source>
        <dbReference type="ARBA" id="ARBA00023136"/>
    </source>
</evidence>
<keyword evidence="12" id="KW-0966">Cell projection</keyword>
<dbReference type="GO" id="GO:0009427">
    <property type="term" value="C:bacterial-type flagellum basal body, distal rod, L ring"/>
    <property type="evidence" value="ECO:0007669"/>
    <property type="project" value="InterPro"/>
</dbReference>
<comment type="similarity">
    <text evidence="3 11">Belongs to the FlgH family.</text>
</comment>
<dbReference type="PRINTS" id="PR01008">
    <property type="entry name" value="FLGLRINGFLGH"/>
</dbReference>
<protein>
    <recommendedName>
        <fullName evidence="11">Flagellar L-ring protein</fullName>
    </recommendedName>
    <alternativeName>
        <fullName evidence="11">Basal body L-ring protein</fullName>
    </alternativeName>
</protein>
<evidence type="ECO:0000256" key="1">
    <source>
        <dbReference type="ARBA" id="ARBA00002591"/>
    </source>
</evidence>
<evidence type="ECO:0000256" key="10">
    <source>
        <dbReference type="ARBA" id="ARBA00023288"/>
    </source>
</evidence>
<dbReference type="Proteomes" id="UP000036097">
    <property type="component" value="Unassembled WGS sequence"/>
</dbReference>
<dbReference type="Pfam" id="PF02107">
    <property type="entry name" value="FlgH"/>
    <property type="match status" value="1"/>
</dbReference>
<dbReference type="GO" id="GO:0009279">
    <property type="term" value="C:cell outer membrane"/>
    <property type="evidence" value="ECO:0007669"/>
    <property type="project" value="UniProtKB-SubCell"/>
</dbReference>
<dbReference type="AlphaFoldDB" id="A0A0J1H2M2"/>
<dbReference type="InterPro" id="IPR000527">
    <property type="entry name" value="Flag_Lring"/>
</dbReference>
<keyword evidence="9 11" id="KW-0998">Cell outer membrane</keyword>